<dbReference type="Gene3D" id="3.90.550.10">
    <property type="entry name" value="Spore Coat Polysaccharide Biosynthesis Protein SpsA, Chain A"/>
    <property type="match status" value="1"/>
</dbReference>
<gene>
    <name evidence="1" type="ORF">ACFQAV_11820</name>
</gene>
<comment type="caution">
    <text evidence="1">The sequence shown here is derived from an EMBL/GenBank/DDBJ whole genome shotgun (WGS) entry which is preliminary data.</text>
</comment>
<dbReference type="EMBL" id="JBHSSF010000036">
    <property type="protein sequence ID" value="MFC6177529.1"/>
    <property type="molecule type" value="Genomic_DNA"/>
</dbReference>
<dbReference type="Pfam" id="PF01501">
    <property type="entry name" value="Glyco_transf_8"/>
    <property type="match status" value="1"/>
</dbReference>
<evidence type="ECO:0000313" key="1">
    <source>
        <dbReference type="EMBL" id="MFC6177529.1"/>
    </source>
</evidence>
<sequence length="273" mass="31976">MNILYCGDANIKDGLLISILSLLKNSNSELHVYVLTARIKTPEKVYQPIPNQAIAYLEKIMKEKNVNNSIIKIDITILFESNVPEANLKTIFTPCCMLRLYADEVSALPDKILYLDTDVICRKNFRDFYDQDLSNYELAGVLDQYGKWFFHRSLIRFDYLNSGILLLNLKLIRETGLFKKCRKRCHSKKMFMPDQSSINKLVVSKIKCPAKFNEQGKLKVDTIFQHFTTNIRFFPWIHTLTVKPWQVEQMHQTLGLHEYDQILTKYKKIKINL</sequence>
<dbReference type="RefSeq" id="WP_137611906.1">
    <property type="nucleotide sequence ID" value="NZ_BJDF01000015.1"/>
</dbReference>
<protein>
    <submittedName>
        <fullName evidence="1">Glycosyltransferase</fullName>
    </submittedName>
</protein>
<dbReference type="SUPFAM" id="SSF53448">
    <property type="entry name" value="Nucleotide-diphospho-sugar transferases"/>
    <property type="match status" value="1"/>
</dbReference>
<evidence type="ECO:0000313" key="2">
    <source>
        <dbReference type="Proteomes" id="UP001596288"/>
    </source>
</evidence>
<name>A0ABW1RQ23_9LACO</name>
<proteinExistence type="predicted"/>
<organism evidence="1 2">
    <name type="scientific">Companilactobacillus huachuanensis</name>
    <dbReference type="NCBI Taxonomy" id="2559914"/>
    <lineage>
        <taxon>Bacteria</taxon>
        <taxon>Bacillati</taxon>
        <taxon>Bacillota</taxon>
        <taxon>Bacilli</taxon>
        <taxon>Lactobacillales</taxon>
        <taxon>Lactobacillaceae</taxon>
        <taxon>Companilactobacillus</taxon>
    </lineage>
</organism>
<dbReference type="InterPro" id="IPR002495">
    <property type="entry name" value="Glyco_trans_8"/>
</dbReference>
<dbReference type="Proteomes" id="UP001596288">
    <property type="component" value="Unassembled WGS sequence"/>
</dbReference>
<accession>A0ABW1RQ23</accession>
<dbReference type="InterPro" id="IPR029044">
    <property type="entry name" value="Nucleotide-diphossugar_trans"/>
</dbReference>
<reference evidence="2" key="1">
    <citation type="journal article" date="2019" name="Int. J. Syst. Evol. Microbiol.">
        <title>The Global Catalogue of Microorganisms (GCM) 10K type strain sequencing project: providing services to taxonomists for standard genome sequencing and annotation.</title>
        <authorList>
            <consortium name="The Broad Institute Genomics Platform"/>
            <consortium name="The Broad Institute Genome Sequencing Center for Infectious Disease"/>
            <person name="Wu L."/>
            <person name="Ma J."/>
        </authorList>
    </citation>
    <scope>NUCLEOTIDE SEQUENCE [LARGE SCALE GENOMIC DNA]</scope>
    <source>
        <strain evidence="2">CCM 8927</strain>
    </source>
</reference>
<keyword evidence="2" id="KW-1185">Reference proteome</keyword>